<evidence type="ECO:0000256" key="1">
    <source>
        <dbReference type="ARBA" id="ARBA00004442"/>
    </source>
</evidence>
<dbReference type="InterPro" id="IPR033985">
    <property type="entry name" value="SusD-like_N"/>
</dbReference>
<protein>
    <submittedName>
        <fullName evidence="9">RagB/SusD family nutrient uptake outer membrane protein</fullName>
    </submittedName>
</protein>
<dbReference type="InterPro" id="IPR012944">
    <property type="entry name" value="SusD_RagB_dom"/>
</dbReference>
<reference evidence="9 10" key="1">
    <citation type="submission" date="2023-09" db="EMBL/GenBank/DDBJ databases">
        <authorList>
            <person name="Rey-Velasco X."/>
        </authorList>
    </citation>
    <scope>NUCLEOTIDE SEQUENCE [LARGE SCALE GENOMIC DNA]</scope>
    <source>
        <strain evidence="9 10">F117</strain>
    </source>
</reference>
<sequence>MKNIIKIFAASALLAVSACSDDFIENEPYTERVPENFYQTPEDAYEGLVAVYDALQREGYGGFLMSTEIASDNCYGGFGTADNQVALDWDRFEFGSDLEMNEPVWRICYLGIYRANVLLENLDRVDWGENTDLRTTYEAEARFLRAHFHFELARMFGEIVPLESTLTPEEFESPRAPAEETYALIANDFLFAAQNLSDANYSLNSSPNYGRVTKWAAEAYLAKAFLFYTDYYETEDLAGVVNKQQATEYINDVVNNSGHELLPEYGSLWLAAAAADTTITYAGEGNREMVFAIRYNSSGNGEWALNEGNRFTVNIAPRGSNIGPYAYGWGGATVTPDLYNAYQAGDTRRNATIIDFAAEGLDFDPEDRGQRQYTGYAWKKYAPITNEAGEAVVAAGGGDIQIDNFEDYAVIRFSEVLLMAAELNMGTDDAFAQQALDRVRERAFGDDTHDIALTKENIMMERRLELALEGKRYFDLIRWSLEIAEQQIEETDLGGEFNVDFRPETQGWFPLPQSQILLSNGAIEQNPGW</sequence>
<keyword evidence="10" id="KW-1185">Reference proteome</keyword>
<dbReference type="Proteomes" id="UP001262582">
    <property type="component" value="Unassembled WGS sequence"/>
</dbReference>
<dbReference type="Pfam" id="PF14322">
    <property type="entry name" value="SusD-like_3"/>
    <property type="match status" value="1"/>
</dbReference>
<accession>A0ABU3D1I3</accession>
<keyword evidence="5" id="KW-0998">Cell outer membrane</keyword>
<evidence type="ECO:0000259" key="8">
    <source>
        <dbReference type="Pfam" id="PF14322"/>
    </source>
</evidence>
<evidence type="ECO:0000256" key="4">
    <source>
        <dbReference type="ARBA" id="ARBA00023136"/>
    </source>
</evidence>
<organism evidence="9 10">
    <name type="scientific">Autumnicola musiva</name>
    <dbReference type="NCBI Taxonomy" id="3075589"/>
    <lineage>
        <taxon>Bacteria</taxon>
        <taxon>Pseudomonadati</taxon>
        <taxon>Bacteroidota</taxon>
        <taxon>Flavobacteriia</taxon>
        <taxon>Flavobacteriales</taxon>
        <taxon>Flavobacteriaceae</taxon>
        <taxon>Autumnicola</taxon>
    </lineage>
</organism>
<evidence type="ECO:0000256" key="3">
    <source>
        <dbReference type="ARBA" id="ARBA00022729"/>
    </source>
</evidence>
<dbReference type="RefSeq" id="WP_311501710.1">
    <property type="nucleotide sequence ID" value="NZ_JAVRHK010000001.1"/>
</dbReference>
<evidence type="ECO:0000256" key="2">
    <source>
        <dbReference type="ARBA" id="ARBA00006275"/>
    </source>
</evidence>
<feature type="chain" id="PRO_5045920969" evidence="6">
    <location>
        <begin position="21"/>
        <end position="529"/>
    </location>
</feature>
<evidence type="ECO:0000256" key="5">
    <source>
        <dbReference type="ARBA" id="ARBA00023237"/>
    </source>
</evidence>
<name>A0ABU3D1I3_9FLAO</name>
<comment type="subcellular location">
    <subcellularLocation>
        <location evidence="1">Cell outer membrane</location>
    </subcellularLocation>
</comment>
<dbReference type="SUPFAM" id="SSF48452">
    <property type="entry name" value="TPR-like"/>
    <property type="match status" value="1"/>
</dbReference>
<feature type="domain" description="SusD-like N-terminal" evidence="8">
    <location>
        <begin position="39"/>
        <end position="226"/>
    </location>
</feature>
<comment type="caution">
    <text evidence="9">The sequence shown here is derived from an EMBL/GenBank/DDBJ whole genome shotgun (WGS) entry which is preliminary data.</text>
</comment>
<proteinExistence type="inferred from homology"/>
<dbReference type="PROSITE" id="PS51257">
    <property type="entry name" value="PROKAR_LIPOPROTEIN"/>
    <property type="match status" value="1"/>
</dbReference>
<gene>
    <name evidence="9" type="ORF">RM539_01515</name>
</gene>
<evidence type="ECO:0000256" key="6">
    <source>
        <dbReference type="SAM" id="SignalP"/>
    </source>
</evidence>
<comment type="similarity">
    <text evidence="2">Belongs to the SusD family.</text>
</comment>
<evidence type="ECO:0000313" key="9">
    <source>
        <dbReference type="EMBL" id="MDT0675259.1"/>
    </source>
</evidence>
<dbReference type="Gene3D" id="1.25.40.390">
    <property type="match status" value="1"/>
</dbReference>
<keyword evidence="4" id="KW-0472">Membrane</keyword>
<feature type="signal peptide" evidence="6">
    <location>
        <begin position="1"/>
        <end position="20"/>
    </location>
</feature>
<dbReference type="EMBL" id="JAVRHK010000001">
    <property type="protein sequence ID" value="MDT0675259.1"/>
    <property type="molecule type" value="Genomic_DNA"/>
</dbReference>
<feature type="domain" description="RagB/SusD" evidence="7">
    <location>
        <begin position="368"/>
        <end position="529"/>
    </location>
</feature>
<evidence type="ECO:0000259" key="7">
    <source>
        <dbReference type="Pfam" id="PF07980"/>
    </source>
</evidence>
<keyword evidence="3 6" id="KW-0732">Signal</keyword>
<dbReference type="Pfam" id="PF07980">
    <property type="entry name" value="SusD_RagB"/>
    <property type="match status" value="1"/>
</dbReference>
<dbReference type="InterPro" id="IPR011990">
    <property type="entry name" value="TPR-like_helical_dom_sf"/>
</dbReference>
<evidence type="ECO:0000313" key="10">
    <source>
        <dbReference type="Proteomes" id="UP001262582"/>
    </source>
</evidence>